<dbReference type="SUPFAM" id="SSF52540">
    <property type="entry name" value="P-loop containing nucleoside triphosphate hydrolases"/>
    <property type="match status" value="1"/>
</dbReference>
<comment type="caution">
    <text evidence="5">The sequence shown here is derived from an EMBL/GenBank/DDBJ whole genome shotgun (WGS) entry which is preliminary data.</text>
</comment>
<evidence type="ECO:0000256" key="1">
    <source>
        <dbReference type="ARBA" id="ARBA00006611"/>
    </source>
</evidence>
<name>A0A432WUV5_9GAMM</name>
<dbReference type="CDD" id="cd01129">
    <property type="entry name" value="PulE-GspE-like"/>
    <property type="match status" value="1"/>
</dbReference>
<protein>
    <recommendedName>
        <fullName evidence="4">Bacterial type II secretion system protein E domain-containing protein</fullName>
    </recommendedName>
</protein>
<keyword evidence="2" id="KW-0547">Nucleotide-binding</keyword>
<evidence type="ECO:0000256" key="2">
    <source>
        <dbReference type="ARBA" id="ARBA00022741"/>
    </source>
</evidence>
<accession>A0A432WUV5</accession>
<reference evidence="6" key="1">
    <citation type="journal article" date="2018" name="Front. Microbiol.">
        <title>Genome-Based Analysis Reveals the Taxonomy and Diversity of the Family Idiomarinaceae.</title>
        <authorList>
            <person name="Liu Y."/>
            <person name="Lai Q."/>
            <person name="Shao Z."/>
        </authorList>
    </citation>
    <scope>NUCLEOTIDE SEQUENCE [LARGE SCALE GENOMIC DNA]</scope>
    <source>
        <strain evidence="6">AIS</strain>
    </source>
</reference>
<comment type="similarity">
    <text evidence="1">Belongs to the GSP E family.</text>
</comment>
<dbReference type="AlphaFoldDB" id="A0A432WUV5"/>
<dbReference type="Pfam" id="PF00437">
    <property type="entry name" value="T2SSE"/>
    <property type="match status" value="1"/>
</dbReference>
<dbReference type="InterPro" id="IPR003593">
    <property type="entry name" value="AAA+_ATPase"/>
</dbReference>
<dbReference type="Gene3D" id="3.40.50.300">
    <property type="entry name" value="P-loop containing nucleotide triphosphate hydrolases"/>
    <property type="match status" value="1"/>
</dbReference>
<keyword evidence="6" id="KW-1185">Reference proteome</keyword>
<evidence type="ECO:0000259" key="4">
    <source>
        <dbReference type="PROSITE" id="PS00662"/>
    </source>
</evidence>
<feature type="domain" description="Bacterial type II secretion system protein E" evidence="4">
    <location>
        <begin position="209"/>
        <end position="223"/>
    </location>
</feature>
<dbReference type="PANTHER" id="PTHR30258:SF1">
    <property type="entry name" value="PROTEIN TRANSPORT PROTEIN HOFB HOMOLOG"/>
    <property type="match status" value="1"/>
</dbReference>
<dbReference type="PANTHER" id="PTHR30258">
    <property type="entry name" value="TYPE II SECRETION SYSTEM PROTEIN GSPE-RELATED"/>
    <property type="match status" value="1"/>
</dbReference>
<dbReference type="Proteomes" id="UP000286934">
    <property type="component" value="Unassembled WGS sequence"/>
</dbReference>
<dbReference type="EMBL" id="PIPP01000002">
    <property type="protein sequence ID" value="RUO37529.1"/>
    <property type="molecule type" value="Genomic_DNA"/>
</dbReference>
<dbReference type="InterPro" id="IPR027417">
    <property type="entry name" value="P-loop_NTPase"/>
</dbReference>
<sequence length="334" mass="36809">MVHSLNADIAEFICQHAERGVSDLHLEAQANAYRWRGRRLGLLEPIQNLNVAEGIRIIAALKTAAGLDTTERRLPQDGRLQLLAPNTKTGTGVDCRINTLNTLHGEKMVLRLQLSEQEALPLHALGLLPEQLKMIQQILKSPEGLILVTGPTGSGKTRTLYAMLQILAAQAKNIATVEDPVEVTLTGVNQVPIKPNVGLTFATALRAMLRQDPDVLMVGEIRDAETAQIAVQAAQTGHLVLATLHASQPLSAIIRLQQLGIDNYQLAACWQLLVNQRLLTVGQQRRGIFTLQPMRDELRSALLMGPRHENYWQNLQHSLDNTELHAHSKSVSDK</sequence>
<dbReference type="GO" id="GO:0005886">
    <property type="term" value="C:plasma membrane"/>
    <property type="evidence" value="ECO:0007669"/>
    <property type="project" value="TreeGrafter"/>
</dbReference>
<dbReference type="PROSITE" id="PS00662">
    <property type="entry name" value="T2SP_E"/>
    <property type="match status" value="1"/>
</dbReference>
<proteinExistence type="inferred from homology"/>
<keyword evidence="3" id="KW-0067">ATP-binding</keyword>
<gene>
    <name evidence="5" type="ORF">CWE13_06115</name>
</gene>
<evidence type="ECO:0000256" key="3">
    <source>
        <dbReference type="ARBA" id="ARBA00022840"/>
    </source>
</evidence>
<dbReference type="GO" id="GO:0016887">
    <property type="term" value="F:ATP hydrolysis activity"/>
    <property type="evidence" value="ECO:0007669"/>
    <property type="project" value="TreeGrafter"/>
</dbReference>
<dbReference type="SMART" id="SM00382">
    <property type="entry name" value="AAA"/>
    <property type="match status" value="1"/>
</dbReference>
<dbReference type="Gene3D" id="3.30.450.90">
    <property type="match status" value="1"/>
</dbReference>
<evidence type="ECO:0000313" key="5">
    <source>
        <dbReference type="EMBL" id="RUO37529.1"/>
    </source>
</evidence>
<evidence type="ECO:0000313" key="6">
    <source>
        <dbReference type="Proteomes" id="UP000286934"/>
    </source>
</evidence>
<dbReference type="GO" id="GO:0005524">
    <property type="term" value="F:ATP binding"/>
    <property type="evidence" value="ECO:0007669"/>
    <property type="project" value="UniProtKB-KW"/>
</dbReference>
<organism evidence="5 6">
    <name type="scientific">Aliidiomarina shirensis</name>
    <dbReference type="NCBI Taxonomy" id="1048642"/>
    <lineage>
        <taxon>Bacteria</taxon>
        <taxon>Pseudomonadati</taxon>
        <taxon>Pseudomonadota</taxon>
        <taxon>Gammaproteobacteria</taxon>
        <taxon>Alteromonadales</taxon>
        <taxon>Idiomarinaceae</taxon>
        <taxon>Aliidiomarina</taxon>
    </lineage>
</organism>
<dbReference type="InterPro" id="IPR001482">
    <property type="entry name" value="T2SS/T4SS_dom"/>
</dbReference>